<dbReference type="InterPro" id="IPR049883">
    <property type="entry name" value="NOTCH1_EGF-like"/>
</dbReference>
<dbReference type="InterPro" id="IPR018097">
    <property type="entry name" value="EGF_Ca-bd_CS"/>
</dbReference>
<feature type="domain" description="EGF-like" evidence="7">
    <location>
        <begin position="1226"/>
        <end position="1263"/>
    </location>
</feature>
<feature type="domain" description="EGF-like" evidence="7">
    <location>
        <begin position="5138"/>
        <end position="5180"/>
    </location>
</feature>
<dbReference type="PROSITE" id="PS01186">
    <property type="entry name" value="EGF_2"/>
    <property type="match status" value="28"/>
</dbReference>
<dbReference type="SUPFAM" id="SSF57196">
    <property type="entry name" value="EGF/Laminin"/>
    <property type="match status" value="8"/>
</dbReference>
<dbReference type="SUPFAM" id="SSF57184">
    <property type="entry name" value="Growth factor receptor domain"/>
    <property type="match status" value="9"/>
</dbReference>
<feature type="domain" description="EGF-like" evidence="7">
    <location>
        <begin position="4083"/>
        <end position="4122"/>
    </location>
</feature>
<feature type="domain" description="EGF-like" evidence="7">
    <location>
        <begin position="2416"/>
        <end position="2456"/>
    </location>
</feature>
<evidence type="ECO:0000256" key="4">
    <source>
        <dbReference type="PROSITE-ProRule" id="PRU00076"/>
    </source>
</evidence>
<feature type="domain" description="EGF-like" evidence="7">
    <location>
        <begin position="3186"/>
        <end position="3225"/>
    </location>
</feature>
<feature type="domain" description="EGF-like" evidence="7">
    <location>
        <begin position="5515"/>
        <end position="5551"/>
    </location>
</feature>
<protein>
    <submittedName>
        <fullName evidence="9">Dp</fullName>
    </submittedName>
</protein>
<dbReference type="PANTHER" id="PTHR22963">
    <property type="entry name" value="ENDOGLIN-RELATED"/>
    <property type="match status" value="1"/>
</dbReference>
<dbReference type="PROSITE" id="PS50026">
    <property type="entry name" value="EGF_3"/>
    <property type="match status" value="38"/>
</dbReference>
<feature type="domain" description="EGF-like" evidence="7">
    <location>
        <begin position="373"/>
        <end position="414"/>
    </location>
</feature>
<feature type="domain" description="EGF-like" evidence="7">
    <location>
        <begin position="5585"/>
        <end position="5624"/>
    </location>
</feature>
<dbReference type="PROSITE" id="PS51034">
    <property type="entry name" value="ZP_2"/>
    <property type="match status" value="1"/>
</dbReference>
<feature type="domain" description="EGF-like" evidence="7">
    <location>
        <begin position="1264"/>
        <end position="1303"/>
    </location>
</feature>
<feature type="domain" description="EGF-like" evidence="7">
    <location>
        <begin position="546"/>
        <end position="587"/>
    </location>
</feature>
<evidence type="ECO:0000259" key="7">
    <source>
        <dbReference type="PROSITE" id="PS50026"/>
    </source>
</evidence>
<feature type="domain" description="EGF-like" evidence="7">
    <location>
        <begin position="36"/>
        <end position="77"/>
    </location>
</feature>
<feature type="domain" description="EGF-like" evidence="7">
    <location>
        <begin position="5473"/>
        <end position="5510"/>
    </location>
</feature>
<keyword evidence="6" id="KW-1133">Transmembrane helix</keyword>
<feature type="domain" description="EGF-like" evidence="7">
    <location>
        <begin position="501"/>
        <end position="545"/>
    </location>
</feature>
<feature type="region of interest" description="Disordered" evidence="5">
    <location>
        <begin position="6162"/>
        <end position="6198"/>
    </location>
</feature>
<dbReference type="InterPro" id="IPR000152">
    <property type="entry name" value="EGF-type_Asp/Asn_hydroxyl_site"/>
</dbReference>
<feature type="domain" description="EGF-like" evidence="7">
    <location>
        <begin position="4387"/>
        <end position="4426"/>
    </location>
</feature>
<feature type="domain" description="EGF-like" evidence="7">
    <location>
        <begin position="1304"/>
        <end position="1345"/>
    </location>
</feature>
<evidence type="ECO:0000256" key="6">
    <source>
        <dbReference type="SAM" id="Phobius"/>
    </source>
</evidence>
<feature type="domain" description="ZP" evidence="8">
    <location>
        <begin position="5830"/>
        <end position="6066"/>
    </location>
</feature>
<dbReference type="SMART" id="SM00274">
    <property type="entry name" value="FOLN"/>
    <property type="match status" value="23"/>
</dbReference>
<evidence type="ECO:0000256" key="2">
    <source>
        <dbReference type="ARBA" id="ARBA00022737"/>
    </source>
</evidence>
<dbReference type="SMART" id="SM00289">
    <property type="entry name" value="WR1"/>
    <property type="match status" value="10"/>
</dbReference>
<feature type="domain" description="EGF-like" evidence="7">
    <location>
        <begin position="5395"/>
        <end position="5434"/>
    </location>
</feature>
<feature type="domain" description="EGF-like" evidence="7">
    <location>
        <begin position="250"/>
        <end position="289"/>
    </location>
</feature>
<feature type="domain" description="EGF-like" evidence="7">
    <location>
        <begin position="719"/>
        <end position="762"/>
    </location>
</feature>
<evidence type="ECO:0000256" key="5">
    <source>
        <dbReference type="SAM" id="MobiDB-lite"/>
    </source>
</evidence>
<dbReference type="InterPro" id="IPR001507">
    <property type="entry name" value="ZP_dom"/>
</dbReference>
<dbReference type="Pfam" id="PF07645">
    <property type="entry name" value="EGF_CA"/>
    <property type="match status" value="22"/>
</dbReference>
<dbReference type="PROSITE" id="PS00010">
    <property type="entry name" value="ASX_HYDROXYL"/>
    <property type="match status" value="24"/>
</dbReference>
<accession>A0ABY6KRC9</accession>
<feature type="domain" description="EGF-like" evidence="7">
    <location>
        <begin position="120"/>
        <end position="161"/>
    </location>
</feature>
<dbReference type="SMART" id="SM00286">
    <property type="entry name" value="PTI"/>
    <property type="match status" value="43"/>
</dbReference>
<name>A0ABY6KRC9_9ARAC</name>
<dbReference type="PANTHER" id="PTHR22963:SF39">
    <property type="entry name" value="DUMPY"/>
    <property type="match status" value="1"/>
</dbReference>
<keyword evidence="6" id="KW-0472">Membrane</keyword>
<feature type="domain" description="EGF-like" evidence="7">
    <location>
        <begin position="2993"/>
        <end position="3032"/>
    </location>
</feature>
<feature type="domain" description="EGF-like" evidence="7">
    <location>
        <begin position="5206"/>
        <end position="5245"/>
    </location>
</feature>
<feature type="domain" description="EGF-like" evidence="7">
    <location>
        <begin position="5327"/>
        <end position="5369"/>
    </location>
</feature>
<feature type="domain" description="EGF-like" evidence="7">
    <location>
        <begin position="4903"/>
        <end position="4942"/>
    </location>
</feature>
<sequence>MAAVCVENAECCNLPGHYNCKCKPGFTGNATVSCVDVNECEVDPDCCGKGAICNNVPGSFTCYCPSGYDGDPYRECYDMDECRHQPCGEGAQCTNTRGGYTCSCPRGFVGNPTPKAGCVDVNECLDPKFPCGKHAECVNVAGSFYCQCPPGYSGNPKIACVGVMSSTDINECPHACGANTECVNNPGSYTCTCKPGYTGDPYLSAGCRDEDECLLSTACGVNAICHNLPGSYDCACKEGYSGNPLTLCADIDECRDNPCAENAFCRNLPGSFSCECAEGYDGNAREGCARVRVDVPCHGDFDCTANAQCIQERCHCRPGYQVHGIECADVDECRTPHICGRNANCKNLVGSYTCECKSGFEKIKQSPDSPCRDVNECLFGRFPCGKNAKCVNTDGSFECTCPDNLLGDPHIACKSPCEGVNCGPHATCQVNGKEAACICDLGFTFDPLNVAAGCVDINECDISHGPSGLCGQGAICTNVPGSYHCYCPPGFTGDPFRYCEDINECDRRFGPTGQCGESAVCVNSLGSFTCTCPKGYSGNGRVKCYDINECSQAYGPNGKCGISAICTNTPGDFECRCPPGTTGNAFERYPCDDIFCGDHAKCQLDENKQPVCVCSEGYTGRSNSLPGCVDLDECSGLGKHVCGENALCRNIPGSYECVCPHGYAGDPYRGCIGEEPQISECSDTKPCPINEECVTHGRSPQCFCMRGYTRDPVSNRCRDINECTEYRDKPACGLSAFCMNMDGSFVCHCPPGHTGNAYSVCYPEVITCQQDNQCPGNTICLDDGIQGFHCGCRPPFVREGEYCILVSRNCSKTSPCPENQECIFTGPTYGFCICPQGYTVEANGYCRDIDECSEIKEFSACGAHAECINQPGSYECICPAGYSGDPKKGCSLIEIGCKANGKDCPKNQQCVQGQCRCLPPYVLEGQDCKHPCDWYQCGQYANCVMTPRDHSPRCECLPGCTGDPYSGCWDVNECTADLPVDPNGPCAVGAICINLVGGYHCECPPRMSGDPYKTGCRGSAGCSSDRQCPKNAICDTRGGACVDPCATSWCGPNSECYAENHKAVCKCKPGFTGNAADLEKGCASPCAGVWCSVNAKCIVNSQNQGICHCLKGFSGNPWAGGGCYPDHGCSASQPCGPSQDCVDGACVERCEKVQCGQGARCNKANGQCQCLPRFIGNPNVLCVPPMLESGYVVMLESEMYIYVRVGDVQLSFEFGNITCVYFTAPQAPICSPVCGVNSHCVYGAPNKCECNPGFSGNPYRLCSSVQRCDTNTCGTNANCVEGRQRLDCVCPVGYQGNPFLGCSDVNECLQSTGTSPCGSGATCINTVGSYHCVCPAGTTGNPLFSCTTPRVCQPGQGCPCGPTTPCPAGERCRNGICLDACEGVRCGPNAHCLGGSCACIEGTEGQPSNLNTGCRVPTTTSSPHACLDDNGCPVHTKCRPDHVGINQCYDVCIDVQCGRNAICSGHGHTHACQCPPATTGDPNDLIRGCQPLRRDICQVSADCHDNQVCKPRQDGIRDCIDVCLDPRCGLNANCVGRGHRPVCECPLGFSGNPHDATHGCQPPARDLCSTNADCAGDEACTAVSLPSGIKDCIRVCIDQRCGPNAHCVGKLHRPICECRPGFLGNPNDPLRGCQPPSPNECENNKGCPDYAVCRVGDNNIKKCYDVCKGTNCGPNAQCVGKGQRAVCECLPGYEGNPTDFLYGCIAPPQDVCHTDSSCPEDHVCLLTTNGIKDCVDVCQTYHCGPNAQCLGRNHHAECRCPSGYSGDPLSMDRGCQLDQCIKDADCPDSSQCKINREGFRECFDACEGRRCGPNAACVGTRHRGHCECKPGFEGNGEDLHQGCRPRDLCRTEGDCAENQVCRPNQKGVRDCVDGCMEILCGRNAQCSTSNHIANCACLPGHVGDPYNKRTGCEPQSKDVCFGDHQCSSNAVCKLGPNNIRDCYEGCEHVVCGPRAKCVTTNHRPKCVCTEGFVGNPEDPVRGCHQPHQCNGDGDCFTDEVCRPGTTGIRKCVYTEARFECNGFLCVPSVVCIYADCSPTAECVGQNHQAVCRCPPGYTGDPRDIHTGCVPISPHRCEDDSACPDSHVCRPGPNGIQDCVEVCNFAQCGPNAICKTSNHRSKCECLPNHLGDPNNLLNGCKPPARDECHVDTDCFRSGDICKPDNFGVRKCVDACRFVNCVPHAECIARDHHAKCECIRGYIRDPNNPLDCIPKELDECKDDVQCPTVQTCKPNVVGTLKCAEVCLDFSCSPNSACVAVGHRGRCSCQEGYTGDPNTRDGCIPLIRHECDANHDCPQPNEECHTDLQGIRKCLDACQFAQCGPNAVCVAVNHAPQCQCPSGKYVGNAYDLTRGCQHVECLSDSDCSDNMACTKDHYCYDPCVGGCGVNAVCLVQRHQVVCHCRAGYTGDPSGRGCHEIRVCELNPCHPSAKCIDTPGSYVCQCQGDYIGDPYKDGCRHPNSCPNGNSDCPPDSACLPDVGGERQCKNPCDHLACGYNAFCKVINHRAGCTCPQGFRANPDPESGCLRVSVTCSSPSDCGEQQACIGGQCRWFCTMDTDCAVGEKCSSGRCVLPCFQHSGCPPREACVTEGYCQLGCRHNNDCHSTETCVQNQCKNPCEIKGVCGPNAICLVSNHEARCECNPGFEGSPTPILGCKRKVTICSPSITCPTGLTCVGERCRAPCSNCVEGEMCVNGVCMVMCSTDTNCPVGEICLQQYCRVGCRTDSDCHLNEECQMNRCTCKAGFSPSSRGCEDTNECLSSPCHPTALCVNTHGSYTCRCKEGDIGDGYSGCRSAGECPRGNSDCPPNSACGTDEAGIPKCINPCLEQPCGPRALCLVANHMPQCHCPQTGHYIGDPHDKIKGCVPVECLYDGDCPLDRQCLNYICESPCANVDCGPHGSCVVRDRQALCRCKPGYENNGRLVCVDINECNLNPCHPTAKCENTPGSFSCHCPHGLIGNPMANPGCHDPNICYNGNIDCADSAQCLRIDGVPYCKDPCESPKACGQGAQCRTINHEVVCACSPGFTGDPHYRCEKVECVTNEECRDAETCIKNKCVSACAPPTGCGDNTVCIPESHRAVCRCKDGYYGDPIAGCRKIILCTTDVNCPIGELCQNGVCGVPCNSDRDCGTKERCEAGRCIAICLMDQECPQGQACHLGKCETLDRCDTDTECADNEVCRASAKGYNDCSETCENALCAPNAICVSKGHMAICKCREGYTGDPINRGCEPVECLKDQECKFEEICHNYTCISPDHSGGPALLSGLRSRSYRGTSPVIRDPCILQKLCGENSYCVAQAHSAICRCHEGYEGDPVTGCKLIDYCSNRPCHFTALCQNKFGGYDCICPPDKNIGSPYAAPGCRGPNECPNGNSDCPPTAVCERELGTPMCKNACLRPGICGLNANCHVENHLPICFCPPGFTGNPEDPLRGCVRVPVVCSTDLDCLGGLVCENRRCRPPCRSDQDCAKRELCQQGHCVQGCKGDQECLMGEICISNKCIVGCRKDIDCSTSEACFLNMCSNPCESASACGTNALCKVVSHRQECSCLPGFTGNPNIACQRILPVCHTAADCAPHHFCLDGKCRVECNQDKDCSAGEKCFNNHCLLLCRKDNDCQTNEICIRNRCSAGCRDNEQCPPHLACVGNQCRDPCEGSATCGPNAECRVLSHRPVCSCKSGFVGRPNANVGCGRPVVYCQASAECAPGSVCYNGRCLVSCSSVRNCAVNEKCVDSRCRSQCFRDRDCSSGEICEQNVCRGGCRADQDCANNEACVNNECIDQCASRTACGTNAVCQVVNHETHCSCPPDLSGDPYVQCDRVTIHCKVDDECGLGRYCEASVCRVTCSSDNECFDNEKCRDRRCSVICTNDNSCPNGYICEGAECLPGCRLDAECPLTESCINYQCINPCASPTVCGTNAQCQPINHRPLCTCLPQFTGDPRIECSSVECIIDSDCGNGKICQNYRCLVGCRSDQSCQTDQVCTNRQCQYLCQFSGTCGVGALCKAVNHRSVCTCPSGFMGNPLVECIREPLGKCLHDADCEKGSVCLEGRCETDVECRKDADCLLGHICQVNKCFVGCRVNENCPLDQGCYAAQCQDPCSIRGACGHNARCTPVMHQAVCTCLPGFTGNPRTECKQIGDVCKRNQDCAIGQVCDSGKCIVLIPKCCDSERRLHVRQRLQHGTDLREQRLCLSHSDCSFTLACLDKKCQTPCQPGVCGTNAECVANNHEAICRCPPDYTGDPKLWCKAVQMDCHADNDCDLGKICISNRCIFGCKTDAHCPIDKACLQGRCTNPCHARHACGVGALCRSLHHRAECSCPPNFLGDPKVRCSPHGGHQCVKDTDCPAGFLCDKHLCIVVMEGCRTDSACNPGEICENTKCIVGCRRDSDCTFDKACINSQCVNPCTTLDACGRNAHCRPVVHRPLCTCQLGYEGNPFDYCQPVPILPPVECVQDKDCSVGHVCEASRCFEGCRSDKNCPFDQACVNKQCQNPCSYPGACGINSQCTPVNHRHVCTCPSHLTGDPNVHCDNLPSKFCFSDVDCANGEICENSLCIDACRTDDSCPYDKKCIYKRCQDPCSFFQACGLNSNCNPINHEAICSCPPLYTGNPKVHCSLERIGPGGCSMDDECHVGTICEGGECIEGCRADSQCPQDEACVRRRCEKVCKAAGICGTNTDCKGVAHRPLCTCLPGFVGDPHQECKIVEPPECHTDTDCPIQHLCEHQHCIIGCRTDESCGYNEACVNRICQNPCGLFGSCGRNALCNVKSHKVECACPIGFRGNANVQCIKDVAKEECSHDKECSVGHICENTRCISGCRHDNNCPKHVACINRQCQNPCLLPNSCGTNAECQPVNHRPICTCPLNYRGDPMLQCIPVDSDYCEHDLECPVEKICENKKCIKGCRDDANCRFAEKCINHLCQNPCTVYGACGHNAICKPINHDRECICQPGYTGDPRVQCVKVLVFEECAEDKNCVPGHICQGTRCIEGCRTDVNCPYDQSCIRGHCVGSCEVSGICGREALCTPVNHKAHCSCPTAYTGDPAVECKLMPEPTCRHDTDCAVGEICVRSECVVGCRMHSNCPFDKACVNRVCQNPCAVGGVCGVNTQCHPANHQAVCSCLPSYTGDPLRQCMRVEHECDTNSDCGSGYVCINNECKDIDECLQGPGPCAVGAMCTNLPGGYKCSCPAGLTGDPYHTRCQQPVTGCRHDDECGDTEVCDKLTKECFDVCTKPGICGRNAHCRAQDHRYECFCPSGYTGNPYGECSVIQSCGLHRECPGNLQCLGTYCGCPPPFKQIGFFCIMTSHNCTTTNPCPDNQECVYEGVGSSAGFCVCPRGYVLMASGQCRDLNECEQSPFPCGPGARCYNTIGSYNCQCPPGTIGDPQYTGCTRPEGMCLSDIDCPSHLSCDLAKQQCYDPCMVQNPCVYNAECRVVNHEPQCHCRPGFTGDPTSYCYHIHGCKTDYNCPGNLLCLSTGYCGCPAEFRRISDYCIMTSMNCTTNNPCPNNQECVYTGPHNGFCICPRGYTNHPSGSCIDVDECKDAGGYPCGSNAECINLPGTYTCVCPPSYEGEPYSGNCIKVVREGCTADSDCAYNEACDVERGHCEDVCPKKRPCGSNAICRTENHVPICLCPPGYSGNPLSYCFKVVECGVDYTCPGNLICLSSITCGCPSDFMRIGDYCMATSRNCTTTNPCPVHEECIYTGPERGFCVCPRGYVLSSTGLCTDIDECHEPPCAPGAKCTNLPGSYRCYCPPDTIGDPVLEGCVGIKKSCTSNLDCAVDKECDVSSGECISPCHICGKNAICTVTNHTAICSCPPNMFGDPYDPTFGCYTDPVIPVRTPPPESGGMTVMCLADGVQVSVQIDGFNGVIYVKGHSQDPQCRRIVASTELETIDFKVLFNACGLIHVNGEASFILVIQKHPKLVTYRARAYHIKCVYNTGEKTVKIGLGVDMITTSGTIANTGPPPRCIMTIVTVDGREVSSVSIGDDLLLRVQVEPSYIYGGFARSCVAKTLGDDKILYEVTDANGCATEPDIFGNWELDPKNKFLIARFNAFKFPTSNNLRFQCNIRVCFGSCPPVNCKGVDAFGRRRRRQADVAVLGAEQEGSLREEITVQSNAILTLERKDSQVAPTTEGPIIEEIDSVCLPKLGLIVSLVITTLLALVAVAVAISCWLMAYRRSPKTAGPLPHPPDFPNPLYSTPEPLTVEPSPDYFRPPPHGL</sequence>
<keyword evidence="1 4" id="KW-0245">EGF-like domain</keyword>
<feature type="domain" description="EGF-like" evidence="7">
    <location>
        <begin position="168"/>
        <end position="200"/>
    </location>
</feature>
<gene>
    <name evidence="9" type="ORF">LAZ67_8003138</name>
</gene>
<dbReference type="SMART" id="SM00179">
    <property type="entry name" value="EGF_CA"/>
    <property type="match status" value="33"/>
</dbReference>
<dbReference type="EMBL" id="CP092870">
    <property type="protein sequence ID" value="UYV71427.1"/>
    <property type="molecule type" value="Genomic_DNA"/>
</dbReference>
<dbReference type="SMART" id="SM00181">
    <property type="entry name" value="EGF"/>
    <property type="match status" value="90"/>
</dbReference>
<dbReference type="Gene3D" id="2.10.25.10">
    <property type="entry name" value="Laminin"/>
    <property type="match status" value="25"/>
</dbReference>
<feature type="domain" description="EGF-like" evidence="7">
    <location>
        <begin position="2924"/>
        <end position="2965"/>
    </location>
</feature>
<keyword evidence="2" id="KW-0677">Repeat</keyword>
<feature type="domain" description="EGF-like" evidence="7">
    <location>
        <begin position="5705"/>
        <end position="5745"/>
    </location>
</feature>
<keyword evidence="3 4" id="KW-1015">Disulfide bond</keyword>
<feature type="domain" description="EGF-like" evidence="7">
    <location>
        <begin position="848"/>
        <end position="891"/>
    </location>
</feature>
<feature type="domain" description="EGF-like" evidence="7">
    <location>
        <begin position="3314"/>
        <end position="3356"/>
    </location>
</feature>
<feature type="domain" description="EGF-like" evidence="7">
    <location>
        <begin position="209"/>
        <end position="249"/>
    </location>
</feature>
<keyword evidence="6" id="KW-0812">Transmembrane</keyword>
<dbReference type="Gene3D" id="2.90.20.10">
    <property type="entry name" value="Plasmodium vivax P25 domain"/>
    <property type="match status" value="3"/>
</dbReference>
<dbReference type="PROSITE" id="PS01187">
    <property type="entry name" value="EGF_CA"/>
    <property type="match status" value="16"/>
</dbReference>
<evidence type="ECO:0000256" key="1">
    <source>
        <dbReference type="ARBA" id="ARBA00022536"/>
    </source>
</evidence>
<feature type="domain" description="EGF-like" evidence="7">
    <location>
        <begin position="78"/>
        <end position="115"/>
    </location>
</feature>
<evidence type="ECO:0000313" key="9">
    <source>
        <dbReference type="EMBL" id="UYV71427.1"/>
    </source>
</evidence>
<comment type="caution">
    <text evidence="4">Lacks conserved residue(s) required for the propagation of feature annotation.</text>
</comment>
<feature type="domain" description="EGF-like" evidence="7">
    <location>
        <begin position="329"/>
        <end position="366"/>
    </location>
</feature>
<feature type="transmembrane region" description="Helical" evidence="6">
    <location>
        <begin position="6127"/>
        <end position="6154"/>
    </location>
</feature>
<dbReference type="InterPro" id="IPR000742">
    <property type="entry name" value="EGF"/>
</dbReference>
<dbReference type="InterPro" id="IPR009030">
    <property type="entry name" value="Growth_fac_rcpt_cys_sf"/>
</dbReference>
<evidence type="ECO:0000313" key="10">
    <source>
        <dbReference type="Proteomes" id="UP001235939"/>
    </source>
</evidence>
<keyword evidence="10" id="KW-1185">Reference proteome</keyword>
<dbReference type="InterPro" id="IPR001881">
    <property type="entry name" value="EGF-like_Ca-bd_dom"/>
</dbReference>
<feature type="domain" description="EGF-like" evidence="7">
    <location>
        <begin position="970"/>
        <end position="1017"/>
    </location>
</feature>
<feature type="domain" description="EGF-like" evidence="7">
    <location>
        <begin position="3273"/>
        <end position="3313"/>
    </location>
</feature>
<dbReference type="InterPro" id="IPR003645">
    <property type="entry name" value="Fol_N"/>
</dbReference>
<feature type="domain" description="EGF-like" evidence="7">
    <location>
        <begin position="456"/>
        <end position="500"/>
    </location>
</feature>
<feature type="domain" description="EGF-like" evidence="7">
    <location>
        <begin position="630"/>
        <end position="672"/>
    </location>
</feature>
<feature type="disulfide bond" evidence="4">
    <location>
        <begin position="172"/>
        <end position="182"/>
    </location>
</feature>
<feature type="domain" description="EGF-like" evidence="7">
    <location>
        <begin position="764"/>
        <end position="804"/>
    </location>
</feature>
<evidence type="ECO:0000256" key="3">
    <source>
        <dbReference type="ARBA" id="ARBA00023157"/>
    </source>
</evidence>
<dbReference type="CDD" id="cd00054">
    <property type="entry name" value="EGF_CA"/>
    <property type="match status" value="17"/>
</dbReference>
<evidence type="ECO:0000259" key="8">
    <source>
        <dbReference type="PROSITE" id="PS51034"/>
    </source>
</evidence>
<feature type="disulfide bond" evidence="4">
    <location>
        <begin position="1230"/>
        <end position="1240"/>
    </location>
</feature>
<reference evidence="9 10" key="1">
    <citation type="submission" date="2022-01" db="EMBL/GenBank/DDBJ databases">
        <title>A chromosomal length assembly of Cordylochernes scorpioides.</title>
        <authorList>
            <person name="Zeh D."/>
            <person name="Zeh J."/>
        </authorList>
    </citation>
    <scope>NUCLEOTIDE SEQUENCE [LARGE SCALE GENOMIC DNA]</scope>
    <source>
        <strain evidence="9">IN4F17</strain>
        <tissue evidence="9">Whole Body</tissue>
    </source>
</reference>
<feature type="domain" description="EGF-like" evidence="7">
    <location>
        <begin position="2752"/>
        <end position="2791"/>
    </location>
</feature>
<feature type="domain" description="EGF-like" evidence="7">
    <location>
        <begin position="5663"/>
        <end position="5704"/>
    </location>
</feature>
<dbReference type="InterPro" id="IPR006150">
    <property type="entry name" value="Cys_repeat_1"/>
</dbReference>
<dbReference type="SMART" id="SM00241">
    <property type="entry name" value="ZP"/>
    <property type="match status" value="1"/>
</dbReference>
<organism evidence="9 10">
    <name type="scientific">Cordylochernes scorpioides</name>
    <dbReference type="NCBI Taxonomy" id="51811"/>
    <lineage>
        <taxon>Eukaryota</taxon>
        <taxon>Metazoa</taxon>
        <taxon>Ecdysozoa</taxon>
        <taxon>Arthropoda</taxon>
        <taxon>Chelicerata</taxon>
        <taxon>Arachnida</taxon>
        <taxon>Pseudoscorpiones</taxon>
        <taxon>Cheliferoidea</taxon>
        <taxon>Chernetidae</taxon>
        <taxon>Cordylochernes</taxon>
    </lineage>
</organism>
<dbReference type="Proteomes" id="UP001235939">
    <property type="component" value="Chromosome 08"/>
</dbReference>
<proteinExistence type="predicted"/>